<dbReference type="Proteomes" id="UP000182063">
    <property type="component" value="Chromosome"/>
</dbReference>
<name>A0A1L3ZVJ1_9SPHN</name>
<dbReference type="KEGG" id="sphj:BSL82_10195"/>
<dbReference type="InterPro" id="IPR011050">
    <property type="entry name" value="Pectin_lyase_fold/virulence"/>
</dbReference>
<keyword evidence="2" id="KW-1185">Reference proteome</keyword>
<proteinExistence type="predicted"/>
<dbReference type="OrthoDB" id="7482115at2"/>
<evidence type="ECO:0000313" key="2">
    <source>
        <dbReference type="Proteomes" id="UP000182063"/>
    </source>
</evidence>
<gene>
    <name evidence="1" type="ORF">BSL82_10195</name>
</gene>
<reference evidence="2" key="1">
    <citation type="submission" date="2016-11" db="EMBL/GenBank/DDBJ databases">
        <title>Complete Genome Sequence of alachlor-degrading Sphingomonas sp. strain JJ-A5.</title>
        <authorList>
            <person name="Lee H."/>
            <person name="Ka J.-O."/>
        </authorList>
    </citation>
    <scope>NUCLEOTIDE SEQUENCE [LARGE SCALE GENOMIC DNA]</scope>
    <source>
        <strain evidence="2">JJ-A5</strain>
    </source>
</reference>
<dbReference type="EMBL" id="CP018221">
    <property type="protein sequence ID" value="API59643.1"/>
    <property type="molecule type" value="Genomic_DNA"/>
</dbReference>
<dbReference type="SUPFAM" id="SSF51126">
    <property type="entry name" value="Pectin lyase-like"/>
    <property type="match status" value="1"/>
</dbReference>
<evidence type="ECO:0008006" key="3">
    <source>
        <dbReference type="Google" id="ProtNLM"/>
    </source>
</evidence>
<dbReference type="STRING" id="1921510.BSL82_10195"/>
<dbReference type="InterPro" id="IPR012334">
    <property type="entry name" value="Pectin_lyas_fold"/>
</dbReference>
<evidence type="ECO:0000313" key="1">
    <source>
        <dbReference type="EMBL" id="API59643.1"/>
    </source>
</evidence>
<dbReference type="AlphaFoldDB" id="A0A1L3ZVJ1"/>
<organism evidence="1 2">
    <name type="scientific">Tardibacter chloracetimidivorans</name>
    <dbReference type="NCBI Taxonomy" id="1921510"/>
    <lineage>
        <taxon>Bacteria</taxon>
        <taxon>Pseudomonadati</taxon>
        <taxon>Pseudomonadota</taxon>
        <taxon>Alphaproteobacteria</taxon>
        <taxon>Sphingomonadales</taxon>
        <taxon>Sphingomonadaceae</taxon>
        <taxon>Tardibacter</taxon>
    </lineage>
</organism>
<protein>
    <recommendedName>
        <fullName evidence="3">Pectate lyase superfamily protein domain-containing protein</fullName>
    </recommendedName>
</protein>
<dbReference type="Gene3D" id="2.160.20.10">
    <property type="entry name" value="Single-stranded right-handed beta-helix, Pectin lyase-like"/>
    <property type="match status" value="1"/>
</dbReference>
<accession>A0A1L3ZVJ1</accession>
<sequence length="668" mass="70669">MTITTTSRQAGPFAGTGNAAALPFAFKVFAASDIDARRTIDGVEVELVQGVDYTVTLNADQDATPGGIVNIVASAYPVGADVYITSTVAATQGTSITSQSAFYPKVVENAFDRLTILIQQLKGGVSRALLLPIGENNLVLPTITKRAGKYLGFGTNGELLAIDTSATPPFTVDDAAQISSDVSVLQDILNKLQFLGDDTGSVTRTLNSVLADRVSVKSFGAIGDGALHPLSERFGSLAAAQAVYPHATALTDSIDWAAGQAALNTNRRVWWPHGDYRMNKTLNGGYHCHLEGEVGAARTKLYNTAGLPVLKHAATNEYSTIENLTFDGTGATGIVGNNGYVEYISTLTLRNCHFTKDLAVCLDANFIYLQAHNCTFGYFGTTAHATHRHVKSIFNGGLFTNLNKMVNCKFFNGAATVASIEINAGTMWRFEECDWTLCGRILLATNVSGLIVENCYSEQCAHSVSLFELVTNRTRAEIRGGSHTNGGHTGAFVRYTNDASVLLDTVDIVLSATAFVLTNSGTGSHSLDGRRATAKNCRYQGNPSDPLVANLDDVREGVSRTWTPTQSGFTITGTVTLSGEFSLIGNTVFFAIKATPSGGGTIANGAAGTAYFNLPPGLTPRAQTAAPGVDEVGNTGFGAGLVHVNGRYYPVGFAAQSGNILFSGFYFI</sequence>
<dbReference type="RefSeq" id="WP_072597362.1">
    <property type="nucleotide sequence ID" value="NZ_CP018221.1"/>
</dbReference>